<sequence length="236" mass="27601">SNFMVVLSSQAGCTLYSLKNKSFFLLYPYISNYNNFFTINDDSLLGSEIFRINFEIINKMDDYTDLDWNWEFYEELVDDVDENKNIIQCISCGKCVGDCPASKVSNFNSRKIIKKVLRGDRSVLKDSDIWYCYLCERCKRVCPKENINIPLLIINLRNESFRKGFGPKYSDLRKYVEMSERFLTQGTVVEDPLGGKLPQERVDEIYEICNFARIKYVFKASKTDQSKKNKKTKKKS</sequence>
<feature type="non-terminal residue" evidence="2">
    <location>
        <position position="1"/>
    </location>
</feature>
<feature type="domain" description="4Fe-4S ferredoxin-type" evidence="1">
    <location>
        <begin position="121"/>
        <end position="152"/>
    </location>
</feature>
<dbReference type="InterPro" id="IPR051460">
    <property type="entry name" value="HdrC_iron-sulfur_subunit"/>
</dbReference>
<dbReference type="PROSITE" id="PS51379">
    <property type="entry name" value="4FE4S_FER_2"/>
    <property type="match status" value="2"/>
</dbReference>
<feature type="non-terminal residue" evidence="2">
    <location>
        <position position="236"/>
    </location>
</feature>
<dbReference type="EMBL" id="BARW01033622">
    <property type="protein sequence ID" value="GAJ11764.1"/>
    <property type="molecule type" value="Genomic_DNA"/>
</dbReference>
<evidence type="ECO:0000259" key="1">
    <source>
        <dbReference type="PROSITE" id="PS51379"/>
    </source>
</evidence>
<dbReference type="InterPro" id="IPR009051">
    <property type="entry name" value="Helical_ferredxn"/>
</dbReference>
<dbReference type="InterPro" id="IPR017900">
    <property type="entry name" value="4Fe4S_Fe_S_CS"/>
</dbReference>
<comment type="caution">
    <text evidence="2">The sequence shown here is derived from an EMBL/GenBank/DDBJ whole genome shotgun (WGS) entry which is preliminary data.</text>
</comment>
<dbReference type="SUPFAM" id="SSF46548">
    <property type="entry name" value="alpha-helical ferredoxin"/>
    <property type="match status" value="1"/>
</dbReference>
<accession>X1U2K9</accession>
<evidence type="ECO:0000313" key="2">
    <source>
        <dbReference type="EMBL" id="GAJ11764.1"/>
    </source>
</evidence>
<dbReference type="AlphaFoldDB" id="X1U2K9"/>
<dbReference type="PROSITE" id="PS00198">
    <property type="entry name" value="4FE4S_FER_1"/>
    <property type="match status" value="2"/>
</dbReference>
<protein>
    <recommendedName>
        <fullName evidence="1">4Fe-4S ferredoxin-type domain-containing protein</fullName>
    </recommendedName>
</protein>
<dbReference type="InterPro" id="IPR017896">
    <property type="entry name" value="4Fe4S_Fe-S-bd"/>
</dbReference>
<dbReference type="GO" id="GO:0005886">
    <property type="term" value="C:plasma membrane"/>
    <property type="evidence" value="ECO:0007669"/>
    <property type="project" value="TreeGrafter"/>
</dbReference>
<gene>
    <name evidence="2" type="ORF">S12H4_52918</name>
</gene>
<reference evidence="2" key="1">
    <citation type="journal article" date="2014" name="Front. Microbiol.">
        <title>High frequency of phylogenetically diverse reductive dehalogenase-homologous genes in deep subseafloor sedimentary metagenomes.</title>
        <authorList>
            <person name="Kawai M."/>
            <person name="Futagami T."/>
            <person name="Toyoda A."/>
            <person name="Takaki Y."/>
            <person name="Nishi S."/>
            <person name="Hori S."/>
            <person name="Arai W."/>
            <person name="Tsubouchi T."/>
            <person name="Morono Y."/>
            <person name="Uchiyama I."/>
            <person name="Ito T."/>
            <person name="Fujiyama A."/>
            <person name="Inagaki F."/>
            <person name="Takami H."/>
        </authorList>
    </citation>
    <scope>NUCLEOTIDE SEQUENCE</scope>
    <source>
        <strain evidence="2">Expedition CK06-06</strain>
    </source>
</reference>
<dbReference type="Gene3D" id="1.10.1060.10">
    <property type="entry name" value="Alpha-helical ferredoxin"/>
    <property type="match status" value="1"/>
</dbReference>
<dbReference type="PANTHER" id="PTHR43255:SF2">
    <property type="entry name" value="HETERODISULFIDE REDUCTASE RELATED PROTEIN"/>
    <property type="match status" value="1"/>
</dbReference>
<proteinExistence type="predicted"/>
<dbReference type="GO" id="GO:0051536">
    <property type="term" value="F:iron-sulfur cluster binding"/>
    <property type="evidence" value="ECO:0007669"/>
    <property type="project" value="InterPro"/>
</dbReference>
<name>X1U2K9_9ZZZZ</name>
<organism evidence="2">
    <name type="scientific">marine sediment metagenome</name>
    <dbReference type="NCBI Taxonomy" id="412755"/>
    <lineage>
        <taxon>unclassified sequences</taxon>
        <taxon>metagenomes</taxon>
        <taxon>ecological metagenomes</taxon>
    </lineage>
</organism>
<feature type="domain" description="4Fe-4S ferredoxin-type" evidence="1">
    <location>
        <begin position="76"/>
        <end position="110"/>
    </location>
</feature>
<dbReference type="Pfam" id="PF13183">
    <property type="entry name" value="Fer4_8"/>
    <property type="match status" value="1"/>
</dbReference>
<dbReference type="PANTHER" id="PTHR43255">
    <property type="entry name" value="IRON-SULFUR-BINDING OXIDOREDUCTASE FADF-RELATED-RELATED"/>
    <property type="match status" value="1"/>
</dbReference>